<gene>
    <name evidence="3" type="ORF">OFUS_LOCUS2673</name>
</gene>
<keyword evidence="2" id="KW-0472">Membrane</keyword>
<evidence type="ECO:0000256" key="1">
    <source>
        <dbReference type="SAM" id="MobiDB-lite"/>
    </source>
</evidence>
<evidence type="ECO:0000256" key="2">
    <source>
        <dbReference type="SAM" id="Phobius"/>
    </source>
</evidence>
<evidence type="ECO:0000313" key="4">
    <source>
        <dbReference type="Proteomes" id="UP000749559"/>
    </source>
</evidence>
<name>A0A8S4N2Q5_OWEFU</name>
<keyword evidence="2" id="KW-0812">Transmembrane</keyword>
<feature type="compositionally biased region" description="Basic and acidic residues" evidence="1">
    <location>
        <begin position="1"/>
        <end position="25"/>
    </location>
</feature>
<dbReference type="EMBL" id="CAIIXF020000001">
    <property type="protein sequence ID" value="CAH1775357.1"/>
    <property type="molecule type" value="Genomic_DNA"/>
</dbReference>
<evidence type="ECO:0000313" key="3">
    <source>
        <dbReference type="EMBL" id="CAH1775357.1"/>
    </source>
</evidence>
<proteinExistence type="predicted"/>
<sequence>MSHDLELIEKDANNNDKNETNRNAEADDQEQLIDCSESESSDTYKKKKFNFGRAKAIVIGIAIIVVMLLVTTVPLIIKGTGKDRQLSQHGQINVANDDNEEQKVTTENTLDYVPTIHRNLEHKNISYTSNGTKADMCKIHSHILPNTCKLWAN</sequence>
<feature type="compositionally biased region" description="Acidic residues" evidence="1">
    <location>
        <begin position="26"/>
        <end position="39"/>
    </location>
</feature>
<reference evidence="3" key="1">
    <citation type="submission" date="2022-03" db="EMBL/GenBank/DDBJ databases">
        <authorList>
            <person name="Martin C."/>
        </authorList>
    </citation>
    <scope>NUCLEOTIDE SEQUENCE</scope>
</reference>
<keyword evidence="2" id="KW-1133">Transmembrane helix</keyword>
<organism evidence="3 4">
    <name type="scientific">Owenia fusiformis</name>
    <name type="common">Polychaete worm</name>
    <dbReference type="NCBI Taxonomy" id="6347"/>
    <lineage>
        <taxon>Eukaryota</taxon>
        <taxon>Metazoa</taxon>
        <taxon>Spiralia</taxon>
        <taxon>Lophotrochozoa</taxon>
        <taxon>Annelida</taxon>
        <taxon>Polychaeta</taxon>
        <taxon>Sedentaria</taxon>
        <taxon>Canalipalpata</taxon>
        <taxon>Sabellida</taxon>
        <taxon>Oweniida</taxon>
        <taxon>Oweniidae</taxon>
        <taxon>Owenia</taxon>
    </lineage>
</organism>
<comment type="caution">
    <text evidence="3">The sequence shown here is derived from an EMBL/GenBank/DDBJ whole genome shotgun (WGS) entry which is preliminary data.</text>
</comment>
<dbReference type="Proteomes" id="UP000749559">
    <property type="component" value="Unassembled WGS sequence"/>
</dbReference>
<dbReference type="AlphaFoldDB" id="A0A8S4N2Q5"/>
<feature type="transmembrane region" description="Helical" evidence="2">
    <location>
        <begin position="56"/>
        <end position="77"/>
    </location>
</feature>
<keyword evidence="4" id="KW-1185">Reference proteome</keyword>
<accession>A0A8S4N2Q5</accession>
<protein>
    <submittedName>
        <fullName evidence="3">Uncharacterized protein</fullName>
    </submittedName>
</protein>
<feature type="region of interest" description="Disordered" evidence="1">
    <location>
        <begin position="1"/>
        <end position="39"/>
    </location>
</feature>